<reference evidence="2" key="1">
    <citation type="submission" date="2023-08" db="EMBL/GenBank/DDBJ databases">
        <authorList>
            <person name="Audoor S."/>
            <person name="Bilcke G."/>
        </authorList>
    </citation>
    <scope>NUCLEOTIDE SEQUENCE</scope>
</reference>
<comment type="caution">
    <text evidence="2">The sequence shown here is derived from an EMBL/GenBank/DDBJ whole genome shotgun (WGS) entry which is preliminary data.</text>
</comment>
<proteinExistence type="predicted"/>
<gene>
    <name evidence="2" type="ORF">CYCCA115_LOCUS22876</name>
</gene>
<feature type="region of interest" description="Disordered" evidence="1">
    <location>
        <begin position="87"/>
        <end position="108"/>
    </location>
</feature>
<evidence type="ECO:0000313" key="2">
    <source>
        <dbReference type="EMBL" id="CAJ1967656.1"/>
    </source>
</evidence>
<dbReference type="AlphaFoldDB" id="A0AAD2GAQ0"/>
<protein>
    <submittedName>
        <fullName evidence="2">Uncharacterized protein</fullName>
    </submittedName>
</protein>
<name>A0AAD2GAQ0_9STRA</name>
<dbReference type="EMBL" id="CAKOGP040002336">
    <property type="protein sequence ID" value="CAJ1967656.1"/>
    <property type="molecule type" value="Genomic_DNA"/>
</dbReference>
<keyword evidence="3" id="KW-1185">Reference proteome</keyword>
<dbReference type="Proteomes" id="UP001295423">
    <property type="component" value="Unassembled WGS sequence"/>
</dbReference>
<accession>A0AAD2GAQ0</accession>
<organism evidence="2 3">
    <name type="scientific">Cylindrotheca closterium</name>
    <dbReference type="NCBI Taxonomy" id="2856"/>
    <lineage>
        <taxon>Eukaryota</taxon>
        <taxon>Sar</taxon>
        <taxon>Stramenopiles</taxon>
        <taxon>Ochrophyta</taxon>
        <taxon>Bacillariophyta</taxon>
        <taxon>Bacillariophyceae</taxon>
        <taxon>Bacillariophycidae</taxon>
        <taxon>Bacillariales</taxon>
        <taxon>Bacillariaceae</taxon>
        <taxon>Cylindrotheca</taxon>
    </lineage>
</organism>
<evidence type="ECO:0000313" key="3">
    <source>
        <dbReference type="Proteomes" id="UP001295423"/>
    </source>
</evidence>
<sequence length="200" mass="23006">MLTAVATMIQSSTISPEIPHQLASSTLLDSTAPRRSRRTVHFPRHTKTVTHVLSRRDYSKSELRECFYTPDDRYRMESDRRRLVRGLEKKEQNKKQQPSSLRGLECQTREGSIQSEKRVWAVIDSVLKEQDDQLELDDFDCKRIAAASQSNSRESVLVALRAAIGDQRAAFTVYREWALDNRAIFEASAEGKRSCRWSSE</sequence>
<evidence type="ECO:0000256" key="1">
    <source>
        <dbReference type="SAM" id="MobiDB-lite"/>
    </source>
</evidence>